<accession>A0A381R4R4</accession>
<evidence type="ECO:0000259" key="3">
    <source>
        <dbReference type="PROSITE" id="PS51352"/>
    </source>
</evidence>
<organism evidence="4">
    <name type="scientific">marine metagenome</name>
    <dbReference type="NCBI Taxonomy" id="408172"/>
    <lineage>
        <taxon>unclassified sequences</taxon>
        <taxon>metagenomes</taxon>
        <taxon>ecological metagenomes</taxon>
    </lineage>
</organism>
<reference evidence="4" key="1">
    <citation type="submission" date="2018-05" db="EMBL/GenBank/DDBJ databases">
        <authorList>
            <person name="Lanie J.A."/>
            <person name="Ng W.-L."/>
            <person name="Kazmierczak K.M."/>
            <person name="Andrzejewski T.M."/>
            <person name="Davidsen T.M."/>
            <person name="Wayne K.J."/>
            <person name="Tettelin H."/>
            <person name="Glass J.I."/>
            <person name="Rusch D."/>
            <person name="Podicherti R."/>
            <person name="Tsui H.-C.T."/>
            <person name="Winkler M.E."/>
        </authorList>
    </citation>
    <scope>NUCLEOTIDE SEQUENCE</scope>
</reference>
<dbReference type="Gene3D" id="3.40.30.10">
    <property type="entry name" value="Glutaredoxin"/>
    <property type="match status" value="1"/>
</dbReference>
<comment type="similarity">
    <text evidence="1">Belongs to the SCO1/2 family.</text>
</comment>
<dbReference type="PROSITE" id="PS51352">
    <property type="entry name" value="THIOREDOXIN_2"/>
    <property type="match status" value="1"/>
</dbReference>
<dbReference type="InterPro" id="IPR036249">
    <property type="entry name" value="Thioredoxin-like_sf"/>
</dbReference>
<feature type="domain" description="Thioredoxin" evidence="3">
    <location>
        <begin position="27"/>
        <end position="166"/>
    </location>
</feature>
<proteinExistence type="inferred from homology"/>
<protein>
    <recommendedName>
        <fullName evidence="3">Thioredoxin domain-containing protein</fullName>
    </recommendedName>
</protein>
<dbReference type="PANTHER" id="PTHR12151:SF25">
    <property type="entry name" value="LINALOOL DEHYDRATASE_ISOMERASE DOMAIN-CONTAINING PROTEIN"/>
    <property type="match status" value="1"/>
</dbReference>
<evidence type="ECO:0000256" key="1">
    <source>
        <dbReference type="ARBA" id="ARBA00010996"/>
    </source>
</evidence>
<gene>
    <name evidence="4" type="ORF">METZ01_LOCUS38702</name>
</gene>
<name>A0A381R4R4_9ZZZZ</name>
<keyword evidence="2" id="KW-0186">Copper</keyword>
<dbReference type="InterPro" id="IPR003782">
    <property type="entry name" value="SCO1/SenC"/>
</dbReference>
<evidence type="ECO:0000256" key="2">
    <source>
        <dbReference type="ARBA" id="ARBA00023008"/>
    </source>
</evidence>
<dbReference type="EMBL" id="UINC01001654">
    <property type="protein sequence ID" value="SUZ85848.1"/>
    <property type="molecule type" value="Genomic_DNA"/>
</dbReference>
<dbReference type="PANTHER" id="PTHR12151">
    <property type="entry name" value="ELECTRON TRANSPORT PROTIN SCO1/SENC FAMILY MEMBER"/>
    <property type="match status" value="1"/>
</dbReference>
<dbReference type="Pfam" id="PF02630">
    <property type="entry name" value="SCO1-SenC"/>
    <property type="match status" value="1"/>
</dbReference>
<dbReference type="InterPro" id="IPR013766">
    <property type="entry name" value="Thioredoxin_domain"/>
</dbReference>
<evidence type="ECO:0000313" key="4">
    <source>
        <dbReference type="EMBL" id="SUZ85848.1"/>
    </source>
</evidence>
<dbReference type="AlphaFoldDB" id="A0A381R4R4"/>
<dbReference type="SUPFAM" id="SSF52833">
    <property type="entry name" value="Thioredoxin-like"/>
    <property type="match status" value="1"/>
</dbReference>
<dbReference type="CDD" id="cd02968">
    <property type="entry name" value="SCO"/>
    <property type="match status" value="1"/>
</dbReference>
<sequence>MDRIDGNSINNDTRLNNSKELSFIKMNDEKKKVPDFVFLNQDSLFIGNEDFLGKVFVVEFFFTSCPSICIEMNKNMKILDKEFGEREDFGIASFTIDPKHDTPKVLKEYAELLEIKSKNWHFLTGNISDIYDLSNSGFNIFSSINPDIAGGFEHQGFFALIDQNGYIRSRDNGMGSPIVYYLGIEDENSDKQGFDMIKEDILKLLNDDY</sequence>